<keyword evidence="5" id="KW-1133">Transmembrane helix</keyword>
<dbReference type="EMBL" id="UOEM01000060">
    <property type="protein sequence ID" value="VAW13206.1"/>
    <property type="molecule type" value="Genomic_DNA"/>
</dbReference>
<evidence type="ECO:0000256" key="4">
    <source>
        <dbReference type="ARBA" id="ARBA00022764"/>
    </source>
</evidence>
<keyword evidence="3" id="KW-0732">Signal</keyword>
<dbReference type="AlphaFoldDB" id="A0A3B0U1D2"/>
<dbReference type="PANTHER" id="PTHR30222">
    <property type="entry name" value="SPERMIDINE/PUTRESCINE-BINDING PERIPLASMIC PROTEIN"/>
    <property type="match status" value="1"/>
</dbReference>
<comment type="subcellular location">
    <subcellularLocation>
        <location evidence="1">Periplasm</location>
    </subcellularLocation>
</comment>
<dbReference type="PROSITE" id="PS51318">
    <property type="entry name" value="TAT"/>
    <property type="match status" value="1"/>
</dbReference>
<keyword evidence="2" id="KW-0813">Transport</keyword>
<dbReference type="Pfam" id="PF13416">
    <property type="entry name" value="SBP_bac_8"/>
    <property type="match status" value="1"/>
</dbReference>
<dbReference type="InterPro" id="IPR006311">
    <property type="entry name" value="TAT_signal"/>
</dbReference>
<accession>A0A3B0U1D2</accession>
<dbReference type="InterPro" id="IPR006059">
    <property type="entry name" value="SBP"/>
</dbReference>
<dbReference type="GO" id="GO:0042597">
    <property type="term" value="C:periplasmic space"/>
    <property type="evidence" value="ECO:0007669"/>
    <property type="project" value="UniProtKB-SubCell"/>
</dbReference>
<organism evidence="6">
    <name type="scientific">hydrothermal vent metagenome</name>
    <dbReference type="NCBI Taxonomy" id="652676"/>
    <lineage>
        <taxon>unclassified sequences</taxon>
        <taxon>metagenomes</taxon>
        <taxon>ecological metagenomes</taxon>
    </lineage>
</organism>
<dbReference type="PRINTS" id="PR00909">
    <property type="entry name" value="SPERMDNBNDNG"/>
</dbReference>
<reference evidence="6" key="1">
    <citation type="submission" date="2018-06" db="EMBL/GenBank/DDBJ databases">
        <authorList>
            <person name="Zhirakovskaya E."/>
        </authorList>
    </citation>
    <scope>NUCLEOTIDE SEQUENCE</scope>
</reference>
<keyword evidence="5" id="KW-0812">Transmembrane</keyword>
<dbReference type="GO" id="GO:0019808">
    <property type="term" value="F:polyamine binding"/>
    <property type="evidence" value="ECO:0007669"/>
    <property type="project" value="InterPro"/>
</dbReference>
<dbReference type="InterPro" id="IPR001188">
    <property type="entry name" value="Sperm_putr-bd"/>
</dbReference>
<dbReference type="SUPFAM" id="SSF53850">
    <property type="entry name" value="Periplasmic binding protein-like II"/>
    <property type="match status" value="1"/>
</dbReference>
<dbReference type="Gene3D" id="3.40.190.10">
    <property type="entry name" value="Periplasmic binding protein-like II"/>
    <property type="match status" value="2"/>
</dbReference>
<evidence type="ECO:0000313" key="6">
    <source>
        <dbReference type="EMBL" id="VAW13206.1"/>
    </source>
</evidence>
<keyword evidence="5" id="KW-0472">Membrane</keyword>
<feature type="transmembrane region" description="Helical" evidence="5">
    <location>
        <begin position="21"/>
        <end position="40"/>
    </location>
</feature>
<proteinExistence type="predicted"/>
<name>A0A3B0U1D2_9ZZZZ</name>
<dbReference type="GO" id="GO:0015846">
    <property type="term" value="P:polyamine transport"/>
    <property type="evidence" value="ECO:0007669"/>
    <property type="project" value="InterPro"/>
</dbReference>
<dbReference type="PANTHER" id="PTHR30222:SF17">
    <property type="entry name" value="SPERMIDINE_PUTRESCINE-BINDING PERIPLASMIC PROTEIN"/>
    <property type="match status" value="1"/>
</dbReference>
<protein>
    <submittedName>
        <fullName evidence="6">Spermidine/putrescine import ABC transporter substrate-binding protein PotD (TC 3.A.1.11.1)</fullName>
    </submittedName>
</protein>
<evidence type="ECO:0000256" key="5">
    <source>
        <dbReference type="SAM" id="Phobius"/>
    </source>
</evidence>
<gene>
    <name evidence="6" type="ORF">MNBD_ALPHA09-822</name>
</gene>
<evidence type="ECO:0000256" key="3">
    <source>
        <dbReference type="ARBA" id="ARBA00022729"/>
    </source>
</evidence>
<evidence type="ECO:0000256" key="2">
    <source>
        <dbReference type="ARBA" id="ARBA00022448"/>
    </source>
</evidence>
<evidence type="ECO:0000256" key="1">
    <source>
        <dbReference type="ARBA" id="ARBA00004418"/>
    </source>
</evidence>
<keyword evidence="4" id="KW-0574">Periplasm</keyword>
<sequence length="388" mass="42696">MTKDLSSLKIQIAAKKFNRRTVLKAAVAGGAVAATGPFFIRRSLAASHEVNVFAWGDYIQKNISDAFKAKTGITINLSTYGSNEEVQSKLKAAGGKGFDLIFPSVDTRPEYDEGNLLSEIDESRVKVDQIETAVWRSSLKLGAAKRGKRHLIPFNWGTEGVTYDSSVFDFKPGELSYGHLWGDNLEGKVAGRQKSLVITLAIYLDSIGKISSNRGMDLYKSEADMRRVLDGCLEFMKPLKKNIGAFWNNATEATSAFTDAGCTIGQTWDTTGIKLRNDVDKKWVYTAPKEGALGWMDTMAIPSGATNVDEAYELINFLMTPEIGGMFANNTGYNSAAVGSAAFLNDASKEAFKIAYPEGAIENLWWWPMSTPWFSSVRQEYVEKMTAL</sequence>